<feature type="domain" description="GS catalytic" evidence="8">
    <location>
        <begin position="1"/>
        <end position="316"/>
    </location>
</feature>
<comment type="subunit">
    <text evidence="3">Dodecamer. Interacts with BFSP2 and VIM.</text>
</comment>
<dbReference type="PROSITE" id="PS51987">
    <property type="entry name" value="GS_CATALYTIC"/>
    <property type="match status" value="1"/>
</dbReference>
<dbReference type="Gene3D" id="3.30.590.10">
    <property type="entry name" value="Glutamine synthetase/guanido kinase, catalytic domain"/>
    <property type="match status" value="1"/>
</dbReference>
<evidence type="ECO:0000256" key="7">
    <source>
        <dbReference type="RuleBase" id="RU000384"/>
    </source>
</evidence>
<evidence type="ECO:0000256" key="2">
    <source>
        <dbReference type="ARBA" id="ARBA00037583"/>
    </source>
</evidence>
<protein>
    <recommendedName>
        <fullName evidence="4">Lengsin</fullName>
    </recommendedName>
    <alternativeName>
        <fullName evidence="5">Glutamate-ammonia ligase domain-containing protein 1</fullName>
    </alternativeName>
</protein>
<dbReference type="FunFam" id="3.30.590.10:FF:000009">
    <property type="entry name" value="Lengsin, lens protein with glutamine synthetase domain"/>
    <property type="match status" value="1"/>
</dbReference>
<evidence type="ECO:0000256" key="1">
    <source>
        <dbReference type="ARBA" id="ARBA00009897"/>
    </source>
</evidence>
<dbReference type="EMBL" id="MRZV01000207">
    <property type="protein sequence ID" value="PIK55646.1"/>
    <property type="molecule type" value="Genomic_DNA"/>
</dbReference>
<dbReference type="SUPFAM" id="SSF55931">
    <property type="entry name" value="Glutamine synthetase/guanido kinase"/>
    <property type="match status" value="1"/>
</dbReference>
<dbReference type="OrthoDB" id="77835at2759"/>
<evidence type="ECO:0000256" key="3">
    <source>
        <dbReference type="ARBA" id="ARBA00038790"/>
    </source>
</evidence>
<dbReference type="Pfam" id="PF00120">
    <property type="entry name" value="Gln-synt_C"/>
    <property type="match status" value="1"/>
</dbReference>
<evidence type="ECO:0000313" key="9">
    <source>
        <dbReference type="EMBL" id="PIK55646.1"/>
    </source>
</evidence>
<dbReference type="PANTHER" id="PTHR43407">
    <property type="entry name" value="GLUTAMINE SYNTHETASE"/>
    <property type="match status" value="1"/>
</dbReference>
<evidence type="ECO:0000256" key="4">
    <source>
        <dbReference type="ARBA" id="ARBA00039404"/>
    </source>
</evidence>
<comment type="function">
    <text evidence="2">May act as a component of the cytoskeleton or as a chaperone for the reorganization of intermediate filament proteins during terminal differentiation in the lens. Does not seem to have enzymatic activity.</text>
</comment>
<sequence length="316" mass="35375">MGYSLFSAHEYEFTVLDRSTSKPILEDSNWASAQRLLEAEDFFDVMMENLPKVGIDVETVQGEHGPGQIEITYTPSFGIKAADNAIFFKNAVKEMAWKQGLTASFMSKPFKQWGSLSAHFNHSLWDQMENSILFDGGDPNKLSKIAKHWIAGILHHAKAMSILMAPTSNCMKRFHNDVVVPSSVSWGIDNRTAALRVKTNGDRGVYFENRLGAAAGNPYVSMAATIAAGIDGIRNQLPLPPEVTELKKEEMTLLPKTQEEALDCFLKDDVLCKAFGEDFIKCFVSLTKTEMKARDAALTQGTDEYEWARSYFFKYL</sequence>
<dbReference type="InterPro" id="IPR008146">
    <property type="entry name" value="Gln_synth_cat_dom"/>
</dbReference>
<dbReference type="GO" id="GO:0004356">
    <property type="term" value="F:glutamine synthetase activity"/>
    <property type="evidence" value="ECO:0007669"/>
    <property type="project" value="InterPro"/>
</dbReference>
<name>A0A2G8L5V9_STIJA</name>
<dbReference type="GO" id="GO:0016020">
    <property type="term" value="C:membrane"/>
    <property type="evidence" value="ECO:0007669"/>
    <property type="project" value="TreeGrafter"/>
</dbReference>
<dbReference type="GO" id="GO:0005737">
    <property type="term" value="C:cytoplasm"/>
    <property type="evidence" value="ECO:0007669"/>
    <property type="project" value="TreeGrafter"/>
</dbReference>
<reference evidence="9 10" key="1">
    <citation type="journal article" date="2017" name="PLoS Biol.">
        <title>The sea cucumber genome provides insights into morphological evolution and visceral regeneration.</title>
        <authorList>
            <person name="Zhang X."/>
            <person name="Sun L."/>
            <person name="Yuan J."/>
            <person name="Sun Y."/>
            <person name="Gao Y."/>
            <person name="Zhang L."/>
            <person name="Li S."/>
            <person name="Dai H."/>
            <person name="Hamel J.F."/>
            <person name="Liu C."/>
            <person name="Yu Y."/>
            <person name="Liu S."/>
            <person name="Lin W."/>
            <person name="Guo K."/>
            <person name="Jin S."/>
            <person name="Xu P."/>
            <person name="Storey K.B."/>
            <person name="Huan P."/>
            <person name="Zhang T."/>
            <person name="Zhou Y."/>
            <person name="Zhang J."/>
            <person name="Lin C."/>
            <person name="Li X."/>
            <person name="Xing L."/>
            <person name="Huo D."/>
            <person name="Sun M."/>
            <person name="Wang L."/>
            <person name="Mercier A."/>
            <person name="Li F."/>
            <person name="Yang H."/>
            <person name="Xiang J."/>
        </authorList>
    </citation>
    <scope>NUCLEOTIDE SEQUENCE [LARGE SCALE GENOMIC DNA]</scope>
    <source>
        <strain evidence="9">Shaxun</strain>
        <tissue evidence="9">Muscle</tissue>
    </source>
</reference>
<keyword evidence="10" id="KW-1185">Reference proteome</keyword>
<accession>A0A2G8L5V9</accession>
<proteinExistence type="inferred from homology"/>
<evidence type="ECO:0000256" key="5">
    <source>
        <dbReference type="ARBA" id="ARBA00042675"/>
    </source>
</evidence>
<comment type="similarity">
    <text evidence="1 6 7">Belongs to the glutamine synthetase family.</text>
</comment>
<evidence type="ECO:0000259" key="8">
    <source>
        <dbReference type="PROSITE" id="PS51987"/>
    </source>
</evidence>
<dbReference type="Proteomes" id="UP000230750">
    <property type="component" value="Unassembled WGS sequence"/>
</dbReference>
<evidence type="ECO:0000313" key="10">
    <source>
        <dbReference type="Proteomes" id="UP000230750"/>
    </source>
</evidence>
<dbReference type="InterPro" id="IPR014746">
    <property type="entry name" value="Gln_synth/guanido_kin_cat_dom"/>
</dbReference>
<comment type="caution">
    <text evidence="9">The sequence shown here is derived from an EMBL/GenBank/DDBJ whole genome shotgun (WGS) entry which is preliminary data.</text>
</comment>
<organism evidence="9 10">
    <name type="scientific">Stichopus japonicus</name>
    <name type="common">Sea cucumber</name>
    <dbReference type="NCBI Taxonomy" id="307972"/>
    <lineage>
        <taxon>Eukaryota</taxon>
        <taxon>Metazoa</taxon>
        <taxon>Echinodermata</taxon>
        <taxon>Eleutherozoa</taxon>
        <taxon>Echinozoa</taxon>
        <taxon>Holothuroidea</taxon>
        <taxon>Aspidochirotacea</taxon>
        <taxon>Aspidochirotida</taxon>
        <taxon>Stichopodidae</taxon>
        <taxon>Apostichopus</taxon>
    </lineage>
</organism>
<dbReference type="STRING" id="307972.A0A2G8L5V9"/>
<gene>
    <name evidence="9" type="ORF">BSL78_07455</name>
</gene>
<dbReference type="PANTHER" id="PTHR43407:SF1">
    <property type="entry name" value="LENGSIN"/>
    <property type="match status" value="1"/>
</dbReference>
<dbReference type="SMART" id="SM01230">
    <property type="entry name" value="Gln-synt_C"/>
    <property type="match status" value="1"/>
</dbReference>
<dbReference type="AlphaFoldDB" id="A0A2G8L5V9"/>
<evidence type="ECO:0000256" key="6">
    <source>
        <dbReference type="PROSITE-ProRule" id="PRU01331"/>
    </source>
</evidence>